<dbReference type="PANTHER" id="PTHR46796">
    <property type="entry name" value="HTH-TYPE TRANSCRIPTIONAL ACTIVATOR RHAS-RELATED"/>
    <property type="match status" value="1"/>
</dbReference>
<dbReference type="SUPFAM" id="SSF46689">
    <property type="entry name" value="Homeodomain-like"/>
    <property type="match status" value="1"/>
</dbReference>
<dbReference type="PROSITE" id="PS01124">
    <property type="entry name" value="HTH_ARAC_FAMILY_2"/>
    <property type="match status" value="1"/>
</dbReference>
<dbReference type="EMBL" id="JACJID010000001">
    <property type="protein sequence ID" value="MBA8923690.1"/>
    <property type="molecule type" value="Genomic_DNA"/>
</dbReference>
<feature type="domain" description="HTH araC/xylS-type" evidence="4">
    <location>
        <begin position="114"/>
        <end position="198"/>
    </location>
</feature>
<evidence type="ECO:0000256" key="3">
    <source>
        <dbReference type="ARBA" id="ARBA00023163"/>
    </source>
</evidence>
<dbReference type="Pfam" id="PF12833">
    <property type="entry name" value="HTH_18"/>
    <property type="match status" value="1"/>
</dbReference>
<accession>A0ABR6BA07</accession>
<gene>
    <name evidence="5" type="ORF">BC739_000887</name>
</gene>
<evidence type="ECO:0000256" key="2">
    <source>
        <dbReference type="ARBA" id="ARBA00023125"/>
    </source>
</evidence>
<dbReference type="PANTHER" id="PTHR46796:SF12">
    <property type="entry name" value="HTH-TYPE DNA-BINDING TRANSCRIPTIONAL ACTIVATOR EUTR"/>
    <property type="match status" value="1"/>
</dbReference>
<dbReference type="Proteomes" id="UP000517916">
    <property type="component" value="Unassembled WGS sequence"/>
</dbReference>
<dbReference type="InterPro" id="IPR050204">
    <property type="entry name" value="AraC_XylS_family_regulators"/>
</dbReference>
<name>A0ABR6BA07_9PSEU</name>
<dbReference type="RefSeq" id="WP_025358754.1">
    <property type="nucleotide sequence ID" value="NZ_BAAABQ010000062.1"/>
</dbReference>
<keyword evidence="6" id="KW-1185">Reference proteome</keyword>
<keyword evidence="2" id="KW-0238">DNA-binding</keyword>
<protein>
    <submittedName>
        <fullName evidence="5">AraC-like DNA-binding protein</fullName>
    </submittedName>
</protein>
<reference evidence="5 6" key="1">
    <citation type="submission" date="2020-08" db="EMBL/GenBank/DDBJ databases">
        <title>Genomic Encyclopedia of Archaeal and Bacterial Type Strains, Phase II (KMG-II): from individual species to whole genera.</title>
        <authorList>
            <person name="Goeker M."/>
        </authorList>
    </citation>
    <scope>NUCLEOTIDE SEQUENCE [LARGE SCALE GENOMIC DNA]</scope>
    <source>
        <strain evidence="5 6">DSM 43850</strain>
    </source>
</reference>
<proteinExistence type="predicted"/>
<comment type="caution">
    <text evidence="5">The sequence shown here is derived from an EMBL/GenBank/DDBJ whole genome shotgun (WGS) entry which is preliminary data.</text>
</comment>
<dbReference type="InterPro" id="IPR018060">
    <property type="entry name" value="HTH_AraC"/>
</dbReference>
<dbReference type="InterPro" id="IPR009057">
    <property type="entry name" value="Homeodomain-like_sf"/>
</dbReference>
<keyword evidence="3" id="KW-0804">Transcription</keyword>
<evidence type="ECO:0000313" key="6">
    <source>
        <dbReference type="Proteomes" id="UP000517916"/>
    </source>
</evidence>
<evidence type="ECO:0000256" key="1">
    <source>
        <dbReference type="ARBA" id="ARBA00023015"/>
    </source>
</evidence>
<dbReference type="SMART" id="SM00342">
    <property type="entry name" value="HTH_ARAC"/>
    <property type="match status" value="1"/>
</dbReference>
<evidence type="ECO:0000259" key="4">
    <source>
        <dbReference type="PROSITE" id="PS01124"/>
    </source>
</evidence>
<organism evidence="5 6">
    <name type="scientific">Kutzneria viridogrisea</name>
    <dbReference type="NCBI Taxonomy" id="47990"/>
    <lineage>
        <taxon>Bacteria</taxon>
        <taxon>Bacillati</taxon>
        <taxon>Actinomycetota</taxon>
        <taxon>Actinomycetes</taxon>
        <taxon>Pseudonocardiales</taxon>
        <taxon>Pseudonocardiaceae</taxon>
        <taxon>Kutzneria</taxon>
    </lineage>
</organism>
<keyword evidence="1" id="KW-0805">Transcription regulation</keyword>
<dbReference type="Gene3D" id="1.10.10.60">
    <property type="entry name" value="Homeodomain-like"/>
    <property type="match status" value="1"/>
</dbReference>
<evidence type="ECO:0000313" key="5">
    <source>
        <dbReference type="EMBL" id="MBA8923690.1"/>
    </source>
</evidence>
<sequence>MPAHSALLPIEHVDVTTSDPEVAQATLDELYVPNWLHRPDTDSFTLRLRRHAVGDLCVDQVRISGSLSLDTAAFPRRVFGFLHAGQWSGATRREELRGRAGLTYALPPQDAGAYTLSAIAAAARGSPRALQDAFRHHDTTPMAYLHQVRLYHAYQDLLAATGDTIAEIARRWGFATPGQFSARYRDTYGHPPHRDLVHEPL</sequence>